<dbReference type="AlphaFoldDB" id="A0A165AG34"/>
<dbReference type="EMBL" id="FITM01000116">
    <property type="protein sequence ID" value="SAY39018.1"/>
    <property type="molecule type" value="Genomic_DNA"/>
</dbReference>
<accession>A0A165AG34</accession>
<organism evidence="2 3">
    <name type="scientific">Candidatus Synechococcus spongiarum</name>
    <dbReference type="NCBI Taxonomy" id="431041"/>
    <lineage>
        <taxon>Bacteria</taxon>
        <taxon>Bacillati</taxon>
        <taxon>Cyanobacteriota</taxon>
        <taxon>Cyanophyceae</taxon>
        <taxon>Synechococcales</taxon>
        <taxon>Synechococcaceae</taxon>
        <taxon>Synechococcus</taxon>
    </lineage>
</organism>
<feature type="domain" description="Endonuclease GajA/Old nuclease/RecF-like AAA" evidence="1">
    <location>
        <begin position="2"/>
        <end position="48"/>
    </location>
</feature>
<keyword evidence="3" id="KW-1185">Reference proteome</keyword>
<gene>
    <name evidence="2" type="ORF">FLM9_1065</name>
</gene>
<dbReference type="RefSeq" id="WP_143324608.1">
    <property type="nucleotide sequence ID" value="NZ_FITM01000116.1"/>
</dbReference>
<dbReference type="SUPFAM" id="SSF52540">
    <property type="entry name" value="P-loop containing nucleoside triphosphate hydrolases"/>
    <property type="match status" value="1"/>
</dbReference>
<name>A0A165AG34_9SYNE</name>
<dbReference type="InterPro" id="IPR041685">
    <property type="entry name" value="AAA_GajA/Old/RecF-like"/>
</dbReference>
<sequence>MHSITIENFRCFGKRQTAHLAPLTLLVGENSTGKTSFLALLRALDDLAHNAIPNFKQPPYDLGSFDEIPHYRGGRAGRAKTFGAEIAALPAIPGNQDEWKLTVQFDKDTKETCSSACLSEPEFWIRSGGGWDAGHGVR</sequence>
<reference evidence="3" key="1">
    <citation type="submission" date="2016-02" db="EMBL/GenBank/DDBJ databases">
        <authorList>
            <person name="liu f."/>
        </authorList>
    </citation>
    <scope>NUCLEOTIDE SEQUENCE [LARGE SCALE GENOMIC DNA]</scope>
</reference>
<evidence type="ECO:0000313" key="2">
    <source>
        <dbReference type="EMBL" id="SAY39018.1"/>
    </source>
</evidence>
<evidence type="ECO:0000259" key="1">
    <source>
        <dbReference type="Pfam" id="PF13175"/>
    </source>
</evidence>
<dbReference type="Gene3D" id="3.40.50.300">
    <property type="entry name" value="P-loop containing nucleotide triphosphate hydrolases"/>
    <property type="match status" value="1"/>
</dbReference>
<dbReference type="Proteomes" id="UP000182631">
    <property type="component" value="Unassembled WGS sequence"/>
</dbReference>
<protein>
    <recommendedName>
        <fullName evidence="1">Endonuclease GajA/Old nuclease/RecF-like AAA domain-containing protein</fullName>
    </recommendedName>
</protein>
<dbReference type="OrthoDB" id="9801813at2"/>
<proteinExistence type="predicted"/>
<evidence type="ECO:0000313" key="3">
    <source>
        <dbReference type="Proteomes" id="UP000182631"/>
    </source>
</evidence>
<feature type="non-terminal residue" evidence="2">
    <location>
        <position position="138"/>
    </location>
</feature>
<dbReference type="InterPro" id="IPR027417">
    <property type="entry name" value="P-loop_NTPase"/>
</dbReference>
<dbReference type="Pfam" id="PF13175">
    <property type="entry name" value="AAA_15"/>
    <property type="match status" value="1"/>
</dbReference>